<reference evidence="1 2" key="1">
    <citation type="submission" date="2018-10" db="EMBL/GenBank/DDBJ databases">
        <title>Sequencing the genomes of 1000 actinobacteria strains.</title>
        <authorList>
            <person name="Klenk H.-P."/>
        </authorList>
    </citation>
    <scope>NUCLEOTIDE SEQUENCE [LARGE SCALE GENOMIC DNA]</scope>
    <source>
        <strain evidence="1 2">DSM 45175</strain>
    </source>
</reference>
<dbReference type="OrthoDB" id="3393036at2"/>
<protein>
    <recommendedName>
        <fullName evidence="3">Flavin reductase</fullName>
    </recommendedName>
</protein>
<evidence type="ECO:0008006" key="3">
    <source>
        <dbReference type="Google" id="ProtNLM"/>
    </source>
</evidence>
<comment type="caution">
    <text evidence="1">The sequence shown here is derived from an EMBL/GenBank/DDBJ whole genome shotgun (WGS) entry which is preliminary data.</text>
</comment>
<keyword evidence="2" id="KW-1185">Reference proteome</keyword>
<evidence type="ECO:0000313" key="2">
    <source>
        <dbReference type="Proteomes" id="UP000277671"/>
    </source>
</evidence>
<sequence>MSRRPASSVAADLTHKCASHRWDCGRCGQPWPCEPAREEVRASFHGDRVGMAMYMGEQLVSAARELRGESPAKLYERFILWTR</sequence>
<dbReference type="RefSeq" id="WP_121156033.1">
    <property type="nucleotide sequence ID" value="NZ_RBKT01000001.1"/>
</dbReference>
<proteinExistence type="predicted"/>
<dbReference type="EMBL" id="RBKT01000001">
    <property type="protein sequence ID" value="RKR87344.1"/>
    <property type="molecule type" value="Genomic_DNA"/>
</dbReference>
<accession>A0A495JG38</accession>
<name>A0A495JG38_9ACTN</name>
<evidence type="ECO:0000313" key="1">
    <source>
        <dbReference type="EMBL" id="RKR87344.1"/>
    </source>
</evidence>
<dbReference type="AlphaFoldDB" id="A0A495JG38"/>
<dbReference type="Proteomes" id="UP000277671">
    <property type="component" value="Unassembled WGS sequence"/>
</dbReference>
<organism evidence="1 2">
    <name type="scientific">Micromonospora pisi</name>
    <dbReference type="NCBI Taxonomy" id="589240"/>
    <lineage>
        <taxon>Bacteria</taxon>
        <taxon>Bacillati</taxon>
        <taxon>Actinomycetota</taxon>
        <taxon>Actinomycetes</taxon>
        <taxon>Micromonosporales</taxon>
        <taxon>Micromonosporaceae</taxon>
        <taxon>Micromonospora</taxon>
    </lineage>
</organism>
<gene>
    <name evidence="1" type="ORF">BDK92_1619</name>
</gene>